<keyword evidence="3" id="KW-0813">Transport</keyword>
<dbReference type="InterPro" id="IPR050291">
    <property type="entry name" value="CDF_Transporter"/>
</dbReference>
<dbReference type="RefSeq" id="WP_249675301.1">
    <property type="nucleotide sequence ID" value="NZ_JAMCOF010000002.1"/>
</dbReference>
<feature type="transmembrane region" description="Helical" evidence="7">
    <location>
        <begin position="116"/>
        <end position="134"/>
    </location>
</feature>
<keyword evidence="5 7" id="KW-1133">Transmembrane helix</keyword>
<dbReference type="InterPro" id="IPR002524">
    <property type="entry name" value="Cation_efflux"/>
</dbReference>
<reference evidence="10 11" key="1">
    <citation type="submission" date="2022-05" db="EMBL/GenBank/DDBJ databases">
        <title>Description of the Bartonella bilalgolemii sp. nov. Isolated from Apodemus uralensis (Pallas 1811).</title>
        <authorList>
            <person name="Zgheib R."/>
            <person name="Celebi B."/>
        </authorList>
    </citation>
    <scope>NUCLEOTIDE SEQUENCE [LARGE SCALE GENOMIC DNA]</scope>
    <source>
        <strain evidence="10 11">G70</strain>
    </source>
</reference>
<dbReference type="InterPro" id="IPR036837">
    <property type="entry name" value="Cation_efflux_CTD_sf"/>
</dbReference>
<evidence type="ECO:0000256" key="1">
    <source>
        <dbReference type="ARBA" id="ARBA00004141"/>
    </source>
</evidence>
<comment type="caution">
    <text evidence="10">The sequence shown here is derived from an EMBL/GenBank/DDBJ whole genome shotgun (WGS) entry which is preliminary data.</text>
</comment>
<evidence type="ECO:0000259" key="8">
    <source>
        <dbReference type="Pfam" id="PF01545"/>
    </source>
</evidence>
<evidence type="ECO:0000313" key="10">
    <source>
        <dbReference type="EMBL" id="MCL6229314.1"/>
    </source>
</evidence>
<dbReference type="InterPro" id="IPR027470">
    <property type="entry name" value="Cation_efflux_CTD"/>
</dbReference>
<organism evidence="10 11">
    <name type="scientific">Bartonella bilalgolemii</name>
    <dbReference type="NCBI Taxonomy" id="2942911"/>
    <lineage>
        <taxon>Bacteria</taxon>
        <taxon>Pseudomonadati</taxon>
        <taxon>Pseudomonadota</taxon>
        <taxon>Alphaproteobacteria</taxon>
        <taxon>Hyphomicrobiales</taxon>
        <taxon>Bartonellaceae</taxon>
        <taxon>Bartonella</taxon>
    </lineage>
</organism>
<protein>
    <submittedName>
        <fullName evidence="10">Cation diffusion facilitator family transporter</fullName>
    </submittedName>
</protein>
<dbReference type="InterPro" id="IPR058533">
    <property type="entry name" value="Cation_efflux_TM"/>
</dbReference>
<dbReference type="Gene3D" id="3.30.70.1350">
    <property type="entry name" value="Cation efflux protein, cytoplasmic domain"/>
    <property type="match status" value="1"/>
</dbReference>
<keyword evidence="11" id="KW-1185">Reference proteome</keyword>
<accession>A0ABT0P7J0</accession>
<evidence type="ECO:0000256" key="2">
    <source>
        <dbReference type="ARBA" id="ARBA00008114"/>
    </source>
</evidence>
<gene>
    <name evidence="10" type="ORF">M4Z11_01585</name>
</gene>
<dbReference type="Gene3D" id="1.20.1510.10">
    <property type="entry name" value="Cation efflux protein transmembrane domain"/>
    <property type="match status" value="1"/>
</dbReference>
<feature type="transmembrane region" description="Helical" evidence="7">
    <location>
        <begin position="78"/>
        <end position="96"/>
    </location>
</feature>
<dbReference type="PANTHER" id="PTHR43840:SF15">
    <property type="entry name" value="MITOCHONDRIAL METAL TRANSPORTER 1-RELATED"/>
    <property type="match status" value="1"/>
</dbReference>
<evidence type="ECO:0000256" key="7">
    <source>
        <dbReference type="SAM" id="Phobius"/>
    </source>
</evidence>
<evidence type="ECO:0000256" key="3">
    <source>
        <dbReference type="ARBA" id="ARBA00022448"/>
    </source>
</evidence>
<dbReference type="PANTHER" id="PTHR43840">
    <property type="entry name" value="MITOCHONDRIAL METAL TRANSPORTER 1-RELATED"/>
    <property type="match status" value="1"/>
</dbReference>
<dbReference type="SUPFAM" id="SSF161111">
    <property type="entry name" value="Cation efflux protein transmembrane domain-like"/>
    <property type="match status" value="1"/>
</dbReference>
<feature type="domain" description="Cation efflux protein cytoplasmic" evidence="9">
    <location>
        <begin position="216"/>
        <end position="287"/>
    </location>
</feature>
<dbReference type="Pfam" id="PF16916">
    <property type="entry name" value="ZT_dimer"/>
    <property type="match status" value="1"/>
</dbReference>
<keyword evidence="4 7" id="KW-0812">Transmembrane</keyword>
<comment type="similarity">
    <text evidence="2">Belongs to the cation diffusion facilitator (CDF) transporter (TC 2.A.4) family.</text>
</comment>
<feature type="transmembrane region" description="Helical" evidence="7">
    <location>
        <begin position="12"/>
        <end position="29"/>
    </location>
</feature>
<dbReference type="InterPro" id="IPR027469">
    <property type="entry name" value="Cation_efflux_TMD_sf"/>
</dbReference>
<feature type="transmembrane region" description="Helical" evidence="7">
    <location>
        <begin position="155"/>
        <end position="174"/>
    </location>
</feature>
<evidence type="ECO:0000256" key="6">
    <source>
        <dbReference type="ARBA" id="ARBA00023136"/>
    </source>
</evidence>
<feature type="transmembrane region" description="Helical" evidence="7">
    <location>
        <begin position="35"/>
        <end position="58"/>
    </location>
</feature>
<keyword evidence="6 7" id="KW-0472">Membrane</keyword>
<dbReference type="Proteomes" id="UP001523003">
    <property type="component" value="Unassembled WGS sequence"/>
</dbReference>
<name>A0ABT0P7J0_9HYPH</name>
<evidence type="ECO:0000256" key="5">
    <source>
        <dbReference type="ARBA" id="ARBA00022989"/>
    </source>
</evidence>
<dbReference type="SUPFAM" id="SSF160240">
    <property type="entry name" value="Cation efflux protein cytoplasmic domain-like"/>
    <property type="match status" value="1"/>
</dbReference>
<dbReference type="NCBIfam" id="TIGR01297">
    <property type="entry name" value="CDF"/>
    <property type="match status" value="1"/>
</dbReference>
<dbReference type="Pfam" id="PF01545">
    <property type="entry name" value="Cation_efflux"/>
    <property type="match status" value="1"/>
</dbReference>
<sequence>MDKKIQIQRLTILSIWAACIVFFLKYWAYYITSSVALYSDVLESIVNILAALAAWWAVKISMKPADQDHPFGHHKVEYFSALLEGVFIIIAAILILREAWLAFITVEAPKKPGIWLGPYLVASIINFFWGWLLIRQGKVHRSPALKADGVHLMTDVLTSFGILIGLVSAFIIEWAVLDPILAIIVAINILLQGGKVIYNAIQGLMDVGVELNETVRIRDLISVSARGAIEVHDLRTRVAGRVTFIEFHLVVPTVMQVGEAHQICNNIESALEAEFKNARVTIHVEPENEAKLPLGTAVVPFV</sequence>
<evidence type="ECO:0000313" key="11">
    <source>
        <dbReference type="Proteomes" id="UP001523003"/>
    </source>
</evidence>
<evidence type="ECO:0000256" key="4">
    <source>
        <dbReference type="ARBA" id="ARBA00022692"/>
    </source>
</evidence>
<comment type="subcellular location">
    <subcellularLocation>
        <location evidence="1">Membrane</location>
        <topology evidence="1">Multi-pass membrane protein</topology>
    </subcellularLocation>
</comment>
<feature type="domain" description="Cation efflux protein transmembrane" evidence="8">
    <location>
        <begin position="12"/>
        <end position="205"/>
    </location>
</feature>
<proteinExistence type="inferred from homology"/>
<dbReference type="EMBL" id="JAMCOF010000002">
    <property type="protein sequence ID" value="MCL6229314.1"/>
    <property type="molecule type" value="Genomic_DNA"/>
</dbReference>
<evidence type="ECO:0000259" key="9">
    <source>
        <dbReference type="Pfam" id="PF16916"/>
    </source>
</evidence>